<dbReference type="InterPro" id="IPR001611">
    <property type="entry name" value="Leu-rich_rpt"/>
</dbReference>
<dbReference type="VEuPathDB" id="FungiDB:H257_02188"/>
<dbReference type="Pfam" id="PF13516">
    <property type="entry name" value="LRR_6"/>
    <property type="match status" value="2"/>
</dbReference>
<evidence type="ECO:0000256" key="5">
    <source>
        <dbReference type="SAM" id="Coils"/>
    </source>
</evidence>
<evidence type="ECO:0000256" key="1">
    <source>
        <dbReference type="ARBA" id="ARBA00004300"/>
    </source>
</evidence>
<comment type="subcellular location">
    <subcellularLocation>
        <location evidence="1">Cytoplasm</location>
        <location evidence="1">Cytoskeleton</location>
        <location evidence="1">Microtubule organizing center</location>
        <location evidence="1">Centrosome</location>
    </subcellularLocation>
</comment>
<dbReference type="PANTHER" id="PTHR23170:SF3">
    <property type="entry name" value="LEUCINE-RICH REPEAT-CONTAINING PROTEIN 45"/>
    <property type="match status" value="1"/>
</dbReference>
<keyword evidence="2" id="KW-0963">Cytoplasm</keyword>
<comment type="caution">
    <text evidence="7">The sequence shown here is derived from an EMBL/GenBank/DDBJ whole genome shotgun (WGS) entry which is preliminary data.</text>
</comment>
<feature type="coiled-coil region" evidence="5">
    <location>
        <begin position="564"/>
        <end position="641"/>
    </location>
</feature>
<reference evidence="7 8" key="1">
    <citation type="submission" date="2018-08" db="EMBL/GenBank/DDBJ databases">
        <title>Aphanomyces genome sequencing and annotation.</title>
        <authorList>
            <person name="Minardi D."/>
            <person name="Oidtmann B."/>
            <person name="Van Der Giezen M."/>
            <person name="Studholme D.J."/>
        </authorList>
    </citation>
    <scope>NUCLEOTIDE SEQUENCE [LARGE SCALE GENOMIC DNA]</scope>
    <source>
        <strain evidence="7 8">Yx</strain>
    </source>
</reference>
<feature type="compositionally biased region" description="Low complexity" evidence="6">
    <location>
        <begin position="669"/>
        <end position="678"/>
    </location>
</feature>
<evidence type="ECO:0000313" key="8">
    <source>
        <dbReference type="Proteomes" id="UP000266239"/>
    </source>
</evidence>
<evidence type="ECO:0000256" key="2">
    <source>
        <dbReference type="ARBA" id="ARBA00022490"/>
    </source>
</evidence>
<feature type="compositionally biased region" description="Basic and acidic residues" evidence="6">
    <location>
        <begin position="196"/>
        <end position="208"/>
    </location>
</feature>
<proteinExistence type="predicted"/>
<accession>A0A397ADX3</accession>
<evidence type="ECO:0000313" key="7">
    <source>
        <dbReference type="EMBL" id="RHY04485.1"/>
    </source>
</evidence>
<feature type="compositionally biased region" description="Basic and acidic residues" evidence="6">
    <location>
        <begin position="679"/>
        <end position="688"/>
    </location>
</feature>
<feature type="region of interest" description="Disordered" evidence="6">
    <location>
        <begin position="277"/>
        <end position="297"/>
    </location>
</feature>
<dbReference type="Proteomes" id="UP000266239">
    <property type="component" value="Unassembled WGS sequence"/>
</dbReference>
<keyword evidence="3 5" id="KW-0175">Coiled coil</keyword>
<feature type="region of interest" description="Disordered" evidence="6">
    <location>
        <begin position="193"/>
        <end position="221"/>
    </location>
</feature>
<gene>
    <name evidence="7" type="ORF">DYB25_009234</name>
</gene>
<keyword evidence="4" id="KW-0206">Cytoskeleton</keyword>
<dbReference type="InterPro" id="IPR032675">
    <property type="entry name" value="LRR_dom_sf"/>
</dbReference>
<dbReference type="SUPFAM" id="SSF52047">
    <property type="entry name" value="RNI-like"/>
    <property type="match status" value="1"/>
</dbReference>
<sequence>MYPRSREDKIRAKAETDGPILDLSNAYLGDEGCADVVRILRQYPLKRVLDLRGNRIQADGIAVVATMLKTSVSIEHVNLEWNCIGVLDHGVEALASALALNTSLTYLDLRNNSIGPDGAMRLAQSLKRNRTLEEVDLRWNEIGSVGGRAFLDMLEEGNRSLQRLQLMGNNVPMATADAIEDCLKRNQQVATSSCSHADDDLHDVRGPECSEPADDPPLSQALSDDNAKLLLAYLADKEDLSSQVAALQQALHVMETQVEARDATVLQLERELQVARDDRERHMRREGQERDRGDGIARLLEQSESKRKSEADEGSRQLQTLEATVLQLKEAKISAERQAQRSGDELVQAKAHHDQAMRLLEMENAKLRTSLSGVQDEAARLREQVHDGRKELDRRDGMWRVELDETKAAATRRAEMAIEGLEQQLRHVTAHADSVMSDLHVQKSVVDGLQSTLLQMKVAHEAAMGELCVKLEAECQDRLERHVAAVEGSIDEMRRHRTLLEKDVEKHRMHGELLREEKTRQRKVFDEEMQARDRQYDELKATVTAKDERLAAMDVECLRHTRKHDQTLDKLTALESELDNVNAMHVQRMEKLQAMMTHEKQATSEALEAAKDKERRLMAQVAALEGKMQELQQDHDRSMARFVRDVHAYVDRWPTTSSSSSSNHPPGYTTDSSNTTSRSTDHANDDNE</sequence>
<dbReference type="Gene3D" id="3.80.10.10">
    <property type="entry name" value="Ribonuclease Inhibitor"/>
    <property type="match status" value="2"/>
</dbReference>
<evidence type="ECO:0000256" key="3">
    <source>
        <dbReference type="ARBA" id="ARBA00023054"/>
    </source>
</evidence>
<evidence type="ECO:0000256" key="4">
    <source>
        <dbReference type="ARBA" id="ARBA00023212"/>
    </source>
</evidence>
<name>A0A397ADX3_APHAT</name>
<dbReference type="AlphaFoldDB" id="A0A397ADX3"/>
<feature type="region of interest" description="Disordered" evidence="6">
    <location>
        <begin position="653"/>
        <end position="688"/>
    </location>
</feature>
<dbReference type="SMART" id="SM00368">
    <property type="entry name" value="LRR_RI"/>
    <property type="match status" value="5"/>
</dbReference>
<protein>
    <submittedName>
        <fullName evidence="7">Uncharacterized protein</fullName>
    </submittedName>
</protein>
<dbReference type="PANTHER" id="PTHR23170">
    <property type="entry name" value="NY-REN-58 ANTIGEN"/>
    <property type="match status" value="1"/>
</dbReference>
<organism evidence="7 8">
    <name type="scientific">Aphanomyces astaci</name>
    <name type="common">Crayfish plague agent</name>
    <dbReference type="NCBI Taxonomy" id="112090"/>
    <lineage>
        <taxon>Eukaryota</taxon>
        <taxon>Sar</taxon>
        <taxon>Stramenopiles</taxon>
        <taxon>Oomycota</taxon>
        <taxon>Saprolegniomycetes</taxon>
        <taxon>Saprolegniales</taxon>
        <taxon>Verrucalvaceae</taxon>
        <taxon>Aphanomyces</taxon>
    </lineage>
</organism>
<dbReference type="EMBL" id="QUTA01008185">
    <property type="protein sequence ID" value="RHY04485.1"/>
    <property type="molecule type" value="Genomic_DNA"/>
</dbReference>
<evidence type="ECO:0000256" key="6">
    <source>
        <dbReference type="SAM" id="MobiDB-lite"/>
    </source>
</evidence>
<feature type="coiled-coil region" evidence="5">
    <location>
        <begin position="311"/>
        <end position="391"/>
    </location>
</feature>
<dbReference type="GO" id="GO:0005813">
    <property type="term" value="C:centrosome"/>
    <property type="evidence" value="ECO:0007669"/>
    <property type="project" value="UniProtKB-SubCell"/>
</dbReference>
<dbReference type="InterPro" id="IPR052116">
    <property type="entry name" value="Centro_Cilium_Assembly"/>
</dbReference>